<dbReference type="PROSITE" id="PS51163">
    <property type="entry name" value="YRDC"/>
    <property type="match status" value="1"/>
</dbReference>
<evidence type="ECO:0000256" key="2">
    <source>
        <dbReference type="ARBA" id="ARBA00007663"/>
    </source>
</evidence>
<evidence type="ECO:0000256" key="14">
    <source>
        <dbReference type="PIRSR" id="PIRSR004930-1"/>
    </source>
</evidence>
<dbReference type="InterPro" id="IPR010923">
    <property type="entry name" value="T(6)A37_SUA5"/>
</dbReference>
<dbReference type="GO" id="GO:0006450">
    <property type="term" value="P:regulation of translational fidelity"/>
    <property type="evidence" value="ECO:0007669"/>
    <property type="project" value="TreeGrafter"/>
</dbReference>
<dbReference type="PANTHER" id="PTHR17490">
    <property type="entry name" value="SUA5"/>
    <property type="match status" value="1"/>
</dbReference>
<evidence type="ECO:0000256" key="11">
    <source>
        <dbReference type="ARBA" id="ARBA00029774"/>
    </source>
</evidence>
<feature type="binding site" evidence="14">
    <location>
        <position position="141"/>
    </location>
    <ligand>
        <name>ATP</name>
        <dbReference type="ChEBI" id="CHEBI:30616"/>
    </ligand>
</feature>
<dbReference type="EMBL" id="CP053452">
    <property type="protein sequence ID" value="QJW96017.1"/>
    <property type="molecule type" value="Genomic_DNA"/>
</dbReference>
<dbReference type="NCBIfam" id="TIGR00057">
    <property type="entry name" value="L-threonylcarbamoyladenylate synthase"/>
    <property type="match status" value="1"/>
</dbReference>
<sequence length="326" mass="34514">MLKVDPFDPAPDVIHRAADVIRAGGLVAFPTETVYGLGANGLDAGAVARIFEAKGRPATNPVILHVYDGSRVLNVAANWPATADALAARFWPGPLTFVVPKAPPVPTVATAGGPTVAVRCPNHPVARALIRAAGVPIAAPSANRSTELSPTRAEHVLKSLNGRIDMLLDGGPCSGGIESTVVDVTGEIPRVLRPGLISVPMLEEVCGRVEIGAKDGGVSRSPGQMAKHYSPRTPVVLCRSNDEALALGTEFSRREWSWGWLSFGEVTEEAAVVPMPADPESYAAQLYRELHTFDEVDIDRILVTLPPDTPEWAAVRDRLTRAAAPG</sequence>
<dbReference type="InterPro" id="IPR050156">
    <property type="entry name" value="TC-AMP_synthase_SUA5"/>
</dbReference>
<reference evidence="17" key="1">
    <citation type="submission" date="2020-05" db="EMBL/GenBank/DDBJ databases">
        <title>Frigoriglobus tundricola gen. nov., sp. nov., a psychrotolerant cellulolytic planctomycete of the family Gemmataceae with two divergent copies of 16S rRNA gene.</title>
        <authorList>
            <person name="Kulichevskaya I.S."/>
            <person name="Ivanova A.A."/>
            <person name="Naumoff D.G."/>
            <person name="Beletsky A.V."/>
            <person name="Rijpstra W.I.C."/>
            <person name="Sinninghe Damste J.S."/>
            <person name="Mardanov A.V."/>
            <person name="Ravin N.V."/>
            <person name="Dedysh S.N."/>
        </authorList>
    </citation>
    <scope>NUCLEOTIDE SEQUENCE [LARGE SCALE GENOMIC DNA]</scope>
    <source>
        <strain evidence="17">PL17</strain>
    </source>
</reference>
<evidence type="ECO:0000259" key="15">
    <source>
        <dbReference type="PROSITE" id="PS51163"/>
    </source>
</evidence>
<keyword evidence="17" id="KW-1185">Reference proteome</keyword>
<comment type="function">
    <text evidence="13">Required for the formation of a threonylcarbamoyl group on adenosine at position 37 (t(6)A37) in tRNAs that read codons beginning with adenine.</text>
</comment>
<evidence type="ECO:0000256" key="8">
    <source>
        <dbReference type="ARBA" id="ARBA00022695"/>
    </source>
</evidence>
<feature type="binding site" evidence="14">
    <location>
        <position position="33"/>
    </location>
    <ligand>
        <name>L-threonine</name>
        <dbReference type="ChEBI" id="CHEBI:57926"/>
    </ligand>
</feature>
<feature type="binding site" evidence="14">
    <location>
        <position position="65"/>
    </location>
    <ligand>
        <name>L-threonine</name>
        <dbReference type="ChEBI" id="CHEBI:57926"/>
    </ligand>
</feature>
<dbReference type="EC" id="2.7.7.87" evidence="3 13"/>
<dbReference type="AlphaFoldDB" id="A0A6M5YPP0"/>
<evidence type="ECO:0000256" key="1">
    <source>
        <dbReference type="ARBA" id="ARBA00004496"/>
    </source>
</evidence>
<keyword evidence="5 13" id="KW-0963">Cytoplasm</keyword>
<feature type="binding site" evidence="14">
    <location>
        <position position="229"/>
    </location>
    <ligand>
        <name>ATP</name>
        <dbReference type="ChEBI" id="CHEBI:30616"/>
    </ligand>
</feature>
<dbReference type="GO" id="GO:0005524">
    <property type="term" value="F:ATP binding"/>
    <property type="evidence" value="ECO:0007669"/>
    <property type="project" value="UniProtKB-UniRule"/>
</dbReference>
<dbReference type="GO" id="GO:0005737">
    <property type="term" value="C:cytoplasm"/>
    <property type="evidence" value="ECO:0007669"/>
    <property type="project" value="UniProtKB-SubCell"/>
</dbReference>
<dbReference type="InterPro" id="IPR038385">
    <property type="entry name" value="Sua5/YwlC_C"/>
</dbReference>
<evidence type="ECO:0000256" key="12">
    <source>
        <dbReference type="ARBA" id="ARBA00048366"/>
    </source>
</evidence>
<dbReference type="Pfam" id="PF03481">
    <property type="entry name" value="Sua5_C"/>
    <property type="match status" value="1"/>
</dbReference>
<dbReference type="GO" id="GO:0061710">
    <property type="term" value="F:L-threonylcarbamoyladenylate synthase"/>
    <property type="evidence" value="ECO:0007669"/>
    <property type="project" value="UniProtKB-EC"/>
</dbReference>
<feature type="binding site" evidence="14">
    <location>
        <position position="60"/>
    </location>
    <ligand>
        <name>ATP</name>
        <dbReference type="ChEBI" id="CHEBI:30616"/>
    </ligand>
</feature>
<keyword evidence="8 13" id="KW-0548">Nucleotidyltransferase</keyword>
<evidence type="ECO:0000256" key="3">
    <source>
        <dbReference type="ARBA" id="ARBA00012584"/>
    </source>
</evidence>
<feature type="binding site" evidence="14">
    <location>
        <position position="193"/>
    </location>
    <ligand>
        <name>ATP</name>
        <dbReference type="ChEBI" id="CHEBI:30616"/>
    </ligand>
</feature>
<feature type="binding site" evidence="14">
    <location>
        <position position="149"/>
    </location>
    <ligand>
        <name>ATP</name>
        <dbReference type="ChEBI" id="CHEBI:30616"/>
    </ligand>
</feature>
<dbReference type="PIRSF" id="PIRSF004930">
    <property type="entry name" value="Tln_factor_SUA5"/>
    <property type="match status" value="1"/>
</dbReference>
<dbReference type="SUPFAM" id="SSF55821">
    <property type="entry name" value="YrdC/RibB"/>
    <property type="match status" value="1"/>
</dbReference>
<dbReference type="GO" id="GO:0008033">
    <property type="term" value="P:tRNA processing"/>
    <property type="evidence" value="ECO:0007669"/>
    <property type="project" value="UniProtKB-KW"/>
</dbReference>
<evidence type="ECO:0000256" key="6">
    <source>
        <dbReference type="ARBA" id="ARBA00022679"/>
    </source>
</evidence>
<feature type="binding site" evidence="14">
    <location>
        <position position="139"/>
    </location>
    <ligand>
        <name>L-threonine</name>
        <dbReference type="ChEBI" id="CHEBI:57926"/>
    </ligand>
</feature>
<evidence type="ECO:0000256" key="4">
    <source>
        <dbReference type="ARBA" id="ARBA00015492"/>
    </source>
</evidence>
<feature type="domain" description="YrdC-like" evidence="15">
    <location>
        <begin position="11"/>
        <end position="197"/>
    </location>
</feature>
<dbReference type="GO" id="GO:0003725">
    <property type="term" value="F:double-stranded RNA binding"/>
    <property type="evidence" value="ECO:0007669"/>
    <property type="project" value="UniProtKB-UniRule"/>
</dbReference>
<dbReference type="InterPro" id="IPR017945">
    <property type="entry name" value="DHBP_synth_RibB-like_a/b_dom"/>
</dbReference>
<dbReference type="PANTHER" id="PTHR17490:SF16">
    <property type="entry name" value="THREONYLCARBAMOYL-AMP SYNTHASE"/>
    <property type="match status" value="1"/>
</dbReference>
<dbReference type="InterPro" id="IPR005145">
    <property type="entry name" value="Sua5_C"/>
</dbReference>
<evidence type="ECO:0000256" key="5">
    <source>
        <dbReference type="ARBA" id="ARBA00022490"/>
    </source>
</evidence>
<dbReference type="Pfam" id="PF01300">
    <property type="entry name" value="Sua5_yciO_yrdC"/>
    <property type="match status" value="1"/>
</dbReference>
<keyword evidence="10 13" id="KW-0067">ATP-binding</keyword>
<keyword evidence="6 13" id="KW-0808">Transferase</keyword>
<keyword evidence="9 13" id="KW-0547">Nucleotide-binding</keyword>
<comment type="subcellular location">
    <subcellularLocation>
        <location evidence="1 13">Cytoplasm</location>
    </subcellularLocation>
</comment>
<dbReference type="GO" id="GO:0000049">
    <property type="term" value="F:tRNA binding"/>
    <property type="evidence" value="ECO:0007669"/>
    <property type="project" value="TreeGrafter"/>
</dbReference>
<dbReference type="Proteomes" id="UP000503447">
    <property type="component" value="Chromosome"/>
</dbReference>
<dbReference type="Gene3D" id="3.40.50.11030">
    <property type="entry name" value="Threonylcarbamoyl-AMP synthase, C-terminal domain"/>
    <property type="match status" value="1"/>
</dbReference>
<dbReference type="RefSeq" id="WP_227254915.1">
    <property type="nucleotide sequence ID" value="NZ_CP053452.2"/>
</dbReference>
<dbReference type="FunFam" id="3.90.870.10:FF:000009">
    <property type="entry name" value="Threonylcarbamoyl-AMP synthase, putative"/>
    <property type="match status" value="1"/>
</dbReference>
<comment type="similarity">
    <text evidence="2 13">Belongs to the SUA5 family.</text>
</comment>
<comment type="catalytic activity">
    <reaction evidence="12 13">
        <text>L-threonine + hydrogencarbonate + ATP = L-threonylcarbamoyladenylate + diphosphate + H2O</text>
        <dbReference type="Rhea" id="RHEA:36407"/>
        <dbReference type="ChEBI" id="CHEBI:15377"/>
        <dbReference type="ChEBI" id="CHEBI:17544"/>
        <dbReference type="ChEBI" id="CHEBI:30616"/>
        <dbReference type="ChEBI" id="CHEBI:33019"/>
        <dbReference type="ChEBI" id="CHEBI:57926"/>
        <dbReference type="ChEBI" id="CHEBI:73682"/>
        <dbReference type="EC" id="2.7.7.87"/>
    </reaction>
</comment>
<evidence type="ECO:0000256" key="13">
    <source>
        <dbReference type="PIRNR" id="PIRNR004930"/>
    </source>
</evidence>
<evidence type="ECO:0000313" key="17">
    <source>
        <dbReference type="Proteomes" id="UP000503447"/>
    </source>
</evidence>
<evidence type="ECO:0000256" key="9">
    <source>
        <dbReference type="ARBA" id="ARBA00022741"/>
    </source>
</evidence>
<evidence type="ECO:0000256" key="10">
    <source>
        <dbReference type="ARBA" id="ARBA00022840"/>
    </source>
</evidence>
<proteinExistence type="inferred from homology"/>
<evidence type="ECO:0000313" key="16">
    <source>
        <dbReference type="EMBL" id="QJW96017.1"/>
    </source>
</evidence>
<feature type="binding site" evidence="14">
    <location>
        <position position="179"/>
    </location>
    <ligand>
        <name>L-threonine</name>
        <dbReference type="ChEBI" id="CHEBI:57926"/>
    </ligand>
</feature>
<feature type="binding site" evidence="14">
    <location>
        <position position="56"/>
    </location>
    <ligand>
        <name>ATP</name>
        <dbReference type="ChEBI" id="CHEBI:30616"/>
    </ligand>
</feature>
<dbReference type="InterPro" id="IPR006070">
    <property type="entry name" value="Sua5-like_dom"/>
</dbReference>
<protein>
    <recommendedName>
        <fullName evidence="4 13">Threonylcarbamoyl-AMP synthase</fullName>
        <shortName evidence="13">TC-AMP synthase</shortName>
        <ecNumber evidence="3 13">2.7.7.87</ecNumber>
    </recommendedName>
    <alternativeName>
        <fullName evidence="11 13">L-threonylcarbamoyladenylate synthase</fullName>
    </alternativeName>
</protein>
<dbReference type="KEGG" id="ftj:FTUN_3571"/>
<name>A0A6M5YPP0_9BACT</name>
<keyword evidence="7 13" id="KW-0819">tRNA processing</keyword>
<feature type="binding site" evidence="14">
    <location>
        <position position="119"/>
    </location>
    <ligand>
        <name>L-threonine</name>
        <dbReference type="ChEBI" id="CHEBI:57926"/>
    </ligand>
</feature>
<dbReference type="Gene3D" id="3.90.870.10">
    <property type="entry name" value="DHBP synthase"/>
    <property type="match status" value="1"/>
</dbReference>
<gene>
    <name evidence="16" type="ORF">FTUN_3571</name>
</gene>
<accession>A0A6M5YPP0</accession>
<feature type="binding site" evidence="14">
    <location>
        <position position="115"/>
    </location>
    <ligand>
        <name>ATP</name>
        <dbReference type="ChEBI" id="CHEBI:30616"/>
    </ligand>
</feature>
<organism evidence="16 17">
    <name type="scientific">Frigoriglobus tundricola</name>
    <dbReference type="NCBI Taxonomy" id="2774151"/>
    <lineage>
        <taxon>Bacteria</taxon>
        <taxon>Pseudomonadati</taxon>
        <taxon>Planctomycetota</taxon>
        <taxon>Planctomycetia</taxon>
        <taxon>Gemmatales</taxon>
        <taxon>Gemmataceae</taxon>
        <taxon>Frigoriglobus</taxon>
    </lineage>
</organism>
<evidence type="ECO:0000256" key="7">
    <source>
        <dbReference type="ARBA" id="ARBA00022694"/>
    </source>
</evidence>